<evidence type="ECO:0000313" key="3">
    <source>
        <dbReference type="Proteomes" id="UP000054877"/>
    </source>
</evidence>
<proteinExistence type="predicted"/>
<organism evidence="2 3">
    <name type="scientific">Legionella spiritensis</name>
    <dbReference type="NCBI Taxonomy" id="452"/>
    <lineage>
        <taxon>Bacteria</taxon>
        <taxon>Pseudomonadati</taxon>
        <taxon>Pseudomonadota</taxon>
        <taxon>Gammaproteobacteria</taxon>
        <taxon>Legionellales</taxon>
        <taxon>Legionellaceae</taxon>
        <taxon>Legionella</taxon>
    </lineage>
</organism>
<dbReference type="InterPro" id="IPR036770">
    <property type="entry name" value="Ankyrin_rpt-contain_sf"/>
</dbReference>
<dbReference type="EMBL" id="LNYX01000002">
    <property type="protein sequence ID" value="KTD66202.1"/>
    <property type="molecule type" value="Genomic_DNA"/>
</dbReference>
<accession>A0A0W0ZB59</accession>
<evidence type="ECO:0000313" key="2">
    <source>
        <dbReference type="EMBL" id="KTD66202.1"/>
    </source>
</evidence>
<gene>
    <name evidence="2" type="ORF">Lspi_0265</name>
</gene>
<feature type="compositionally biased region" description="Basic and acidic residues" evidence="1">
    <location>
        <begin position="1368"/>
        <end position="1377"/>
    </location>
</feature>
<dbReference type="SUPFAM" id="SSF48403">
    <property type="entry name" value="Ankyrin repeat"/>
    <property type="match status" value="1"/>
</dbReference>
<dbReference type="OrthoDB" id="5647295at2"/>
<comment type="caution">
    <text evidence="2">The sequence shown here is derived from an EMBL/GenBank/DDBJ whole genome shotgun (WGS) entry which is preliminary data.</text>
</comment>
<reference evidence="2 3" key="1">
    <citation type="submission" date="2015-11" db="EMBL/GenBank/DDBJ databases">
        <title>Genomic analysis of 38 Legionella species identifies large and diverse effector repertoires.</title>
        <authorList>
            <person name="Burstein D."/>
            <person name="Amaro F."/>
            <person name="Zusman T."/>
            <person name="Lifshitz Z."/>
            <person name="Cohen O."/>
            <person name="Gilbert J.A."/>
            <person name="Pupko T."/>
            <person name="Shuman H.A."/>
            <person name="Segal G."/>
        </authorList>
    </citation>
    <scope>NUCLEOTIDE SEQUENCE [LARGE SCALE GENOMIC DNA]</scope>
    <source>
        <strain evidence="2 3">Mt.St.Helens-9</strain>
    </source>
</reference>
<dbReference type="RefSeq" id="WP_058482206.1">
    <property type="nucleotide sequence ID" value="NZ_CAAAII010000008.1"/>
</dbReference>
<dbReference type="Proteomes" id="UP000054877">
    <property type="component" value="Unassembled WGS sequence"/>
</dbReference>
<sequence length="1638" mass="188719">MPAQIKIINEVNRFLSQEDAPILLNTEGICAGLAVVYIKYRLEGKKDEFFRLCRQLASLPPHYKFSEGDKLALFIRDIEIAFNTTKYTKGKAYQGELENQVFIDGKPIKREFDIGLVESKEQWAKIFAQMSNEGRSYYIQSPNHAIAVTCVNGQYEIYDPNYDEDQDVADEDDKSNIKLFSTATDLIDELARQFGYCKNNLAGFSIHAYAHPDDRQKTSYPDKKAIFATSLNGAQAFQRKLSMRNDNRNYNSFNFACDARDVETIHYIVEKDSSLTQQELLPLLLREANNAIVWEQYRKSDKSGKRLFLSSALYAGNQSLFIRMLSDYQDLIKHSSYEQHVFKNYLTEEFYFLVIASKAYGSPSFKQVLDLYHEYGIDLSGLPLSIINTIVTELTRTGSQEALQLFADHMPLLSEATIRLAVETAVLEDRHGALTFWLEKLPEMPLKNNYLSKLILQKSSLYSFELLLKKGFNIHSTSLRELLKRKNPEFFELWLAYHTDSCWVEFVKKMRSGNLEDRIDLFQKKEGLSAFQILTRYQLNDVIRDNWRTLHSEPLDDDALLFACECSNKDMVAFLTEKGYVISTEPQLRLLQQAVEVNDCDQITAILTSSIRCDEFFTKENEKLIGNLIKRGHYQFITRNWHAIEPEQQKKYLGFALHYDNQSLYKSVINDAHGKSFCMAYIQEQLAAIKKNRPARLIMDKIIKLSDALDEISFNQLFTEETSTYRSKISEHIPGENLEEDTLFYQETRKEIAHLVTLHHYSLSRQYLRFADRIKFFAPLTLEEQYRTFTRTYRQAGSIAHLLHQYPAVAKNQAIYFRLENDKEYGLLALLLAEERCLDPEIYRQLLHHAVEREDEKIIAILRDYIDIAHKPEGLPLYKALAQGNIAGSIFLLRHGASYVGRSPLAQKLLWTAVQQDDVALLKTALQNPGFKEFFYQQFEGNSELIFKLGKPAVVLFISEMVFRDQDFPSYLHCALAADDLDLFRKLQSQPQFIKLDKKELFHQACASKALNIANEVLATPLRFDDQKALHQKLDQLFDGLEARAIYEKVYKEKKLVRLYEFVKREKYRPFASLHASIEEFIFDPRLSRISLAQTSSGVLRNRLIANALDEADHEVLKALYEQSESKPELNIDLFAENLAKPLVLRVLLEHYPLDQVLAAALEHHQWPTIVALLKDSHTKDIDEELLRTLQQQDQAIMDALIEDAMNHLQDDPRHQLNTLLCKNCPLALSVILAGKKPIIEQTIMAVQNHMVKSGIDLKRHFYDFELYYSLLNDFQNTVAEFLDTFGKQPLTKIILDGSTRRKLINLRDTLQTWQLSTGDVDSSGQLPLLFDILDKYTTEPEQFEAWCLEESGKQEPSDCDDEIQPETTDKDERHSIIEPNEEQPVAMPAPKPSAKKALTGHITDYQSTREKGGKTHHILPFFQYTREDKLEAVQRLQGALSDDPKDIRMIRKRDRGALNNGLLGRTITQFLKDNPSLALESGSTDALISVNSLIDDLNRHNVDHIIQALINDILDYRKTREDDIRDTYHFFAAAQFTKTDKCQAAEHLVALLQCKENHFLTPRDIKALQQGTLGNTVCRFIKEYSLELTRAYESDKPIKNLNDLITACDNRINHQSNGNNQANNPQKQPIGNNAYHF</sequence>
<evidence type="ECO:0000256" key="1">
    <source>
        <dbReference type="SAM" id="MobiDB-lite"/>
    </source>
</evidence>
<feature type="region of interest" description="Disordered" evidence="1">
    <location>
        <begin position="1616"/>
        <end position="1638"/>
    </location>
</feature>
<keyword evidence="3" id="KW-1185">Reference proteome</keyword>
<name>A0A0W0ZB59_LEGSP</name>
<dbReference type="STRING" id="452.Lspi_0265"/>
<protein>
    <submittedName>
        <fullName evidence="2">Ankyrin repeat-containing protein</fullName>
    </submittedName>
</protein>
<dbReference type="PATRIC" id="fig|452.5.peg.291"/>
<feature type="region of interest" description="Disordered" evidence="1">
    <location>
        <begin position="1351"/>
        <end position="1396"/>
    </location>
</feature>
<feature type="compositionally biased region" description="Low complexity" evidence="1">
    <location>
        <begin position="1616"/>
        <end position="1629"/>
    </location>
</feature>